<dbReference type="GO" id="GO:0030431">
    <property type="term" value="P:sleep"/>
    <property type="evidence" value="ECO:0007669"/>
    <property type="project" value="InterPro"/>
</dbReference>
<evidence type="ECO:0000256" key="1">
    <source>
        <dbReference type="ARBA" id="ARBA00022729"/>
    </source>
</evidence>
<dbReference type="Proteomes" id="UP000492821">
    <property type="component" value="Unassembled WGS sequence"/>
</dbReference>
<keyword evidence="2" id="KW-0325">Glycoprotein</keyword>
<evidence type="ECO:0000313" key="5">
    <source>
        <dbReference type="WBParaSite" id="Pan_g17762.t1"/>
    </source>
</evidence>
<evidence type="ECO:0000313" key="4">
    <source>
        <dbReference type="Proteomes" id="UP000492821"/>
    </source>
</evidence>
<keyword evidence="4" id="KW-1185">Reference proteome</keyword>
<dbReference type="WBParaSite" id="Pan_g17762.t1">
    <property type="protein sequence ID" value="Pan_g17762.t1"/>
    <property type="gene ID" value="Pan_g17762"/>
</dbReference>
<dbReference type="Pfam" id="PF17064">
    <property type="entry name" value="QVR"/>
    <property type="match status" value="1"/>
</dbReference>
<dbReference type="InterPro" id="IPR031424">
    <property type="entry name" value="QVR-like"/>
</dbReference>
<feature type="signal peptide" evidence="3">
    <location>
        <begin position="1"/>
        <end position="29"/>
    </location>
</feature>
<name>A0A7E4V9T7_PANRE</name>
<accession>A0A7E4V9T7</accession>
<sequence>MRLPCLTKTYHSSVLFILVFCDFYLPSNGRASSRNKHPLEPEVPSTRLKGEIGCFSCFSDNNARSKSNIQEPERRSASNLTDIVNAFQVSGMKVPDFAHRCADTLAHANPNFLGANVHICPNSPEEPGACVKFKGTVHGESYVYRECWSNMWTDPRPFRHAMSGGCYSDQFVQNSFVGFNHSTICFCEDDLCNVASTRALSLSSALIMCIIYYIFRH</sequence>
<dbReference type="AlphaFoldDB" id="A0A7E4V9T7"/>
<protein>
    <submittedName>
        <fullName evidence="5">Protein quiver</fullName>
    </submittedName>
</protein>
<keyword evidence="1 3" id="KW-0732">Signal</keyword>
<evidence type="ECO:0000256" key="2">
    <source>
        <dbReference type="ARBA" id="ARBA00023180"/>
    </source>
</evidence>
<feature type="chain" id="PRO_5029019404" evidence="3">
    <location>
        <begin position="30"/>
        <end position="217"/>
    </location>
</feature>
<dbReference type="GO" id="GO:0032222">
    <property type="term" value="P:regulation of synaptic transmission, cholinergic"/>
    <property type="evidence" value="ECO:0007669"/>
    <property type="project" value="InterPro"/>
</dbReference>
<organism evidence="4 5">
    <name type="scientific">Panagrellus redivivus</name>
    <name type="common">Microworm</name>
    <dbReference type="NCBI Taxonomy" id="6233"/>
    <lineage>
        <taxon>Eukaryota</taxon>
        <taxon>Metazoa</taxon>
        <taxon>Ecdysozoa</taxon>
        <taxon>Nematoda</taxon>
        <taxon>Chromadorea</taxon>
        <taxon>Rhabditida</taxon>
        <taxon>Tylenchina</taxon>
        <taxon>Panagrolaimomorpha</taxon>
        <taxon>Panagrolaimoidea</taxon>
        <taxon>Panagrolaimidae</taxon>
        <taxon>Panagrellus</taxon>
    </lineage>
</organism>
<reference evidence="4" key="1">
    <citation type="journal article" date="2013" name="Genetics">
        <title>The draft genome and transcriptome of Panagrellus redivivus are shaped by the harsh demands of a free-living lifestyle.</title>
        <authorList>
            <person name="Srinivasan J."/>
            <person name="Dillman A.R."/>
            <person name="Macchietto M.G."/>
            <person name="Heikkinen L."/>
            <person name="Lakso M."/>
            <person name="Fracchia K.M."/>
            <person name="Antoshechkin I."/>
            <person name="Mortazavi A."/>
            <person name="Wong G."/>
            <person name="Sternberg P.W."/>
        </authorList>
    </citation>
    <scope>NUCLEOTIDE SEQUENCE [LARGE SCALE GENOMIC DNA]</scope>
    <source>
        <strain evidence="4">MT8872</strain>
    </source>
</reference>
<reference evidence="5" key="2">
    <citation type="submission" date="2020-10" db="UniProtKB">
        <authorList>
            <consortium name="WormBaseParasite"/>
        </authorList>
    </citation>
    <scope>IDENTIFICATION</scope>
</reference>
<evidence type="ECO:0000256" key="3">
    <source>
        <dbReference type="SAM" id="SignalP"/>
    </source>
</evidence>
<proteinExistence type="predicted"/>